<comment type="caution">
    <text evidence="1">The sequence shown here is derived from an EMBL/GenBank/DDBJ whole genome shotgun (WGS) entry which is preliminary data.</text>
</comment>
<dbReference type="RefSeq" id="WP_269123086.1">
    <property type="nucleotide sequence ID" value="NZ_JAPUBN010000011.1"/>
</dbReference>
<proteinExistence type="predicted"/>
<keyword evidence="2" id="KW-1185">Reference proteome</keyword>
<organism evidence="1 2">
    <name type="scientific">Marinomonas phaeophyticola</name>
    <dbReference type="NCBI Taxonomy" id="3004091"/>
    <lineage>
        <taxon>Bacteria</taxon>
        <taxon>Pseudomonadati</taxon>
        <taxon>Pseudomonadota</taxon>
        <taxon>Gammaproteobacteria</taxon>
        <taxon>Oceanospirillales</taxon>
        <taxon>Oceanospirillaceae</taxon>
        <taxon>Marinomonas</taxon>
    </lineage>
</organism>
<reference evidence="1" key="1">
    <citation type="submission" date="2022-12" db="EMBL/GenBank/DDBJ databases">
        <title>Marinomonas 15G1-11 sp. nov, isolated from marine algae.</title>
        <authorList>
            <person name="Butt M."/>
            <person name="Choi D.G."/>
            <person name="Kim J.M."/>
            <person name="Lee J.K."/>
            <person name="Baek J.H."/>
            <person name="Jeon C.O."/>
        </authorList>
    </citation>
    <scope>NUCLEOTIDE SEQUENCE</scope>
    <source>
        <strain evidence="1">15G1-11</strain>
    </source>
</reference>
<dbReference type="Proteomes" id="UP001149719">
    <property type="component" value="Unassembled WGS sequence"/>
</dbReference>
<evidence type="ECO:0000313" key="1">
    <source>
        <dbReference type="EMBL" id="MCZ2720862.1"/>
    </source>
</evidence>
<gene>
    <name evidence="1" type="primary">tssF</name>
    <name evidence="1" type="ORF">O1D97_04185</name>
</gene>
<evidence type="ECO:0000313" key="2">
    <source>
        <dbReference type="Proteomes" id="UP001149719"/>
    </source>
</evidence>
<dbReference type="EMBL" id="JAPUBN010000011">
    <property type="protein sequence ID" value="MCZ2720862.1"/>
    <property type="molecule type" value="Genomic_DNA"/>
</dbReference>
<accession>A0ABT4JR74</accession>
<dbReference type="InterPro" id="IPR010272">
    <property type="entry name" value="T6SS_TssF"/>
</dbReference>
<sequence>MSDQLMRYFERELAYVRKSLSEFAQSNPEQANALKLNQRSNEDPNISRLIDGMALLTAKTEKKFDEQLPELLQDLFNILYPGYLQISPSYVPVTLNEDLDKLSEPVLLPRGSQLSAVLDGSEECLFSTVADLQIDPYYIQNIRAESAPFNFVTPNNLKQADSVIQLELASVSPDAEFCQLNLKHFDFYVRGFENNSKGLIDLLLLNTEVISIVSSEGEQIEVSPSRLKSRISDPSFQWLPKYGNHFSGFDLLRDYFIYPDKAAYFRIEELGDELTSFSSSSLTVNFFVKQLPVEYLRLFDRNVFSLNTVPTINLFECRGEPVKYNFSQLSVPVIADLHSMNEKIVVAVDKVYEVLPTGEIELSPLYEGGYWFDDTQAQWQTHQTWNEKGERKVTLSLSYLSPPQTQSSVLLSMQLKACNGRLPCLLSENHSVALLESIELPGVLSLLSTPTAPQYPNLDNQLNWRFIALLNANFSSLTQSDDPIKVLQESLRMCTPERVCPQADAIKQVSYQHIVSPMRVNQQSIFASGTVVNIMLDDSILSGDIAILGEVLNLYLKQFCSFDRFIQLRIKRFGNDKASIEYEKVHGSQLCL</sequence>
<dbReference type="Pfam" id="PF05947">
    <property type="entry name" value="T6SS_TssF"/>
    <property type="match status" value="1"/>
</dbReference>
<protein>
    <submittedName>
        <fullName evidence="1">Type VI secretion system baseplate subunit TssF</fullName>
    </submittedName>
</protein>
<dbReference type="PANTHER" id="PTHR35370:SF1">
    <property type="entry name" value="TYPE VI SECRETION SYSTEM COMPONENT TSSF1"/>
    <property type="match status" value="1"/>
</dbReference>
<name>A0ABT4JR74_9GAMM</name>
<dbReference type="NCBIfam" id="TIGR03359">
    <property type="entry name" value="VI_chp_6"/>
    <property type="match status" value="1"/>
</dbReference>
<dbReference type="PANTHER" id="PTHR35370">
    <property type="entry name" value="CYTOPLASMIC PROTEIN-RELATED-RELATED"/>
    <property type="match status" value="1"/>
</dbReference>